<dbReference type="Proteomes" id="UP000316714">
    <property type="component" value="Unassembled WGS sequence"/>
</dbReference>
<accession>A0A5C5V9E8</accession>
<keyword evidence="2" id="KW-1185">Reference proteome</keyword>
<evidence type="ECO:0008006" key="3">
    <source>
        <dbReference type="Google" id="ProtNLM"/>
    </source>
</evidence>
<dbReference type="RefSeq" id="WP_146561168.1">
    <property type="nucleotide sequence ID" value="NZ_SIHJ01000001.1"/>
</dbReference>
<organism evidence="1 2">
    <name type="scientific">Posidoniimonas corsicana</name>
    <dbReference type="NCBI Taxonomy" id="1938618"/>
    <lineage>
        <taxon>Bacteria</taxon>
        <taxon>Pseudomonadati</taxon>
        <taxon>Planctomycetota</taxon>
        <taxon>Planctomycetia</taxon>
        <taxon>Pirellulales</taxon>
        <taxon>Lacipirellulaceae</taxon>
        <taxon>Posidoniimonas</taxon>
    </lineage>
</organism>
<proteinExistence type="predicted"/>
<comment type="caution">
    <text evidence="1">The sequence shown here is derived from an EMBL/GenBank/DDBJ whole genome shotgun (WGS) entry which is preliminary data.</text>
</comment>
<name>A0A5C5V9E8_9BACT</name>
<evidence type="ECO:0000313" key="2">
    <source>
        <dbReference type="Proteomes" id="UP000316714"/>
    </source>
</evidence>
<sequence>MSDLQSLKSELSQLPLDQREEILAELEQSISADHRSMAEAAESENLDVCQERLDRLDAGQTQALPFGKAVRGAFRGP</sequence>
<reference evidence="1 2" key="1">
    <citation type="submission" date="2019-02" db="EMBL/GenBank/DDBJ databases">
        <title>Deep-cultivation of Planctomycetes and their phenomic and genomic characterization uncovers novel biology.</title>
        <authorList>
            <person name="Wiegand S."/>
            <person name="Jogler M."/>
            <person name="Boedeker C."/>
            <person name="Pinto D."/>
            <person name="Vollmers J."/>
            <person name="Rivas-Marin E."/>
            <person name="Kohn T."/>
            <person name="Peeters S.H."/>
            <person name="Heuer A."/>
            <person name="Rast P."/>
            <person name="Oberbeckmann S."/>
            <person name="Bunk B."/>
            <person name="Jeske O."/>
            <person name="Meyerdierks A."/>
            <person name="Storesund J.E."/>
            <person name="Kallscheuer N."/>
            <person name="Luecker S."/>
            <person name="Lage O.M."/>
            <person name="Pohl T."/>
            <person name="Merkel B.J."/>
            <person name="Hornburger P."/>
            <person name="Mueller R.-W."/>
            <person name="Bruemmer F."/>
            <person name="Labrenz M."/>
            <person name="Spormann A.M."/>
            <person name="Op Den Camp H."/>
            <person name="Overmann J."/>
            <person name="Amann R."/>
            <person name="Jetten M.S.M."/>
            <person name="Mascher T."/>
            <person name="Medema M.H."/>
            <person name="Devos D.P."/>
            <person name="Kaster A.-K."/>
            <person name="Ovreas L."/>
            <person name="Rohde M."/>
            <person name="Galperin M.Y."/>
            <person name="Jogler C."/>
        </authorList>
    </citation>
    <scope>NUCLEOTIDE SEQUENCE [LARGE SCALE GENOMIC DNA]</scope>
    <source>
        <strain evidence="1 2">KOR34</strain>
    </source>
</reference>
<protein>
    <recommendedName>
        <fullName evidence="3">Addiction module component</fullName>
    </recommendedName>
</protein>
<evidence type="ECO:0000313" key="1">
    <source>
        <dbReference type="EMBL" id="TWT35188.1"/>
    </source>
</evidence>
<dbReference type="AlphaFoldDB" id="A0A5C5V9E8"/>
<gene>
    <name evidence="1" type="ORF">KOR34_00760</name>
</gene>
<dbReference type="EMBL" id="SIHJ01000001">
    <property type="protein sequence ID" value="TWT35188.1"/>
    <property type="molecule type" value="Genomic_DNA"/>
</dbReference>